<dbReference type="GO" id="GO:0005737">
    <property type="term" value="C:cytoplasm"/>
    <property type="evidence" value="ECO:0007669"/>
    <property type="project" value="TreeGrafter"/>
</dbReference>
<keyword evidence="4" id="KW-0547">Nucleotide-binding</keyword>
<evidence type="ECO:0000313" key="8">
    <source>
        <dbReference type="EMBL" id="MSN96058.1"/>
    </source>
</evidence>
<dbReference type="NCBIfam" id="TIGR01499">
    <property type="entry name" value="folC"/>
    <property type="match status" value="1"/>
</dbReference>
<keyword evidence="2" id="KW-0436">Ligase</keyword>
<dbReference type="Proteomes" id="UP000476338">
    <property type="component" value="Unassembled WGS sequence"/>
</dbReference>
<dbReference type="GO" id="GO:0046872">
    <property type="term" value="F:metal ion binding"/>
    <property type="evidence" value="ECO:0007669"/>
    <property type="project" value="UniProtKB-KW"/>
</dbReference>
<evidence type="ECO:0000256" key="5">
    <source>
        <dbReference type="ARBA" id="ARBA00022840"/>
    </source>
</evidence>
<dbReference type="InterPro" id="IPR001645">
    <property type="entry name" value="Folylpolyglutamate_synth"/>
</dbReference>
<dbReference type="PANTHER" id="PTHR11136">
    <property type="entry name" value="FOLYLPOLYGLUTAMATE SYNTHASE-RELATED"/>
    <property type="match status" value="1"/>
</dbReference>
<keyword evidence="3" id="KW-0479">Metal-binding</keyword>
<proteinExistence type="inferred from homology"/>
<comment type="caution">
    <text evidence="8">The sequence shown here is derived from an EMBL/GenBank/DDBJ whole genome shotgun (WGS) entry which is preliminary data.</text>
</comment>
<dbReference type="SUPFAM" id="SSF53623">
    <property type="entry name" value="MurD-like peptide ligases, catalytic domain"/>
    <property type="match status" value="1"/>
</dbReference>
<evidence type="ECO:0000256" key="2">
    <source>
        <dbReference type="ARBA" id="ARBA00022598"/>
    </source>
</evidence>
<reference evidence="8 9" key="1">
    <citation type="submission" date="2019-09" db="EMBL/GenBank/DDBJ databases">
        <authorList>
            <person name="Silva M."/>
            <person name="Pereira G."/>
            <person name="Lopes-Da-Costa L."/>
            <person name="Silva E."/>
        </authorList>
    </citation>
    <scope>NUCLEOTIDE SEQUENCE [LARGE SCALE GENOMIC DNA]</scope>
    <source>
        <strain evidence="8 9">FMV-PI01</strain>
    </source>
</reference>
<evidence type="ECO:0000256" key="6">
    <source>
        <dbReference type="ARBA" id="ARBA00022842"/>
    </source>
</evidence>
<evidence type="ECO:0000313" key="9">
    <source>
        <dbReference type="Proteomes" id="UP000476338"/>
    </source>
</evidence>
<dbReference type="Pfam" id="PF08245">
    <property type="entry name" value="Mur_ligase_M"/>
    <property type="match status" value="1"/>
</dbReference>
<dbReference type="SUPFAM" id="SSF53244">
    <property type="entry name" value="MurD-like peptide ligases, peptide-binding domain"/>
    <property type="match status" value="1"/>
</dbReference>
<dbReference type="EMBL" id="VWSJ01000006">
    <property type="protein sequence ID" value="MSN96058.1"/>
    <property type="molecule type" value="Genomic_DNA"/>
</dbReference>
<dbReference type="InterPro" id="IPR036615">
    <property type="entry name" value="Mur_ligase_C_dom_sf"/>
</dbReference>
<sequence length="383" mass="43997">MNLNEYLKNKPIFYKKIDYDRMPRAFKSIKNSLNLPPIIHIVGTNGKGSTGRFLAQICESLGYLVGHYTSPHIFKFNERFYKNGQIISDDELENAHQILQNLLNDEFKNTLSYFEYATFLAAILFEKCDFVIFEAGMGGEFDATNLFEKRLSLFTPIGLDHTEILGDSLEKISYTKLISMDKFAILNDDMSEISIDIAKKIAIKKNAKIHLSSEILDEFDKREILKYANNFKLAKFQISNLSLSFAATKFLKLKPNLNILGALNLKGRLERVLSNLIVDVGHNPLGAKAILQSLYPNKFKLIYNSFLDKDYKSVLEILKPIVKEVCIYDYQSNNRELATKFLPKVCENLGLKYSNFTQISKDENYLLFGSFMLVEEFLNKELK</sequence>
<accession>A0A6L5WG02</accession>
<dbReference type="GO" id="GO:0046654">
    <property type="term" value="P:tetrahydrofolate biosynthetic process"/>
    <property type="evidence" value="ECO:0007669"/>
    <property type="project" value="UniProtKB-UniPathway"/>
</dbReference>
<evidence type="ECO:0000256" key="1">
    <source>
        <dbReference type="ARBA" id="ARBA00008276"/>
    </source>
</evidence>
<dbReference type="UniPathway" id="UPA00077">
    <property type="reaction ID" value="UER00157"/>
</dbReference>
<comment type="similarity">
    <text evidence="1">Belongs to the folylpolyglutamate synthase family.</text>
</comment>
<dbReference type="RefSeq" id="WP_326833071.1">
    <property type="nucleotide sequence ID" value="NZ_VWSJ01000006.1"/>
</dbReference>
<dbReference type="Gene3D" id="3.40.1190.10">
    <property type="entry name" value="Mur-like, catalytic domain"/>
    <property type="match status" value="1"/>
</dbReference>
<dbReference type="GO" id="GO:0005524">
    <property type="term" value="F:ATP binding"/>
    <property type="evidence" value="ECO:0007669"/>
    <property type="project" value="UniProtKB-KW"/>
</dbReference>
<name>A0A6L5WG02_9BACT</name>
<feature type="domain" description="Mur ligase central" evidence="7">
    <location>
        <begin position="42"/>
        <end position="234"/>
    </location>
</feature>
<protein>
    <submittedName>
        <fullName evidence="8">Bifunctional folylpolyglutamate synthase/dihydrofolate synthase</fullName>
    </submittedName>
</protein>
<evidence type="ECO:0000256" key="4">
    <source>
        <dbReference type="ARBA" id="ARBA00022741"/>
    </source>
</evidence>
<keyword evidence="6" id="KW-0460">Magnesium</keyword>
<dbReference type="Gene3D" id="3.90.190.20">
    <property type="entry name" value="Mur ligase, C-terminal domain"/>
    <property type="match status" value="1"/>
</dbReference>
<organism evidence="8 9">
    <name type="scientific">Campylobacter portucalensis</name>
    <dbReference type="NCBI Taxonomy" id="2608384"/>
    <lineage>
        <taxon>Bacteria</taxon>
        <taxon>Pseudomonadati</taxon>
        <taxon>Campylobacterota</taxon>
        <taxon>Epsilonproteobacteria</taxon>
        <taxon>Campylobacterales</taxon>
        <taxon>Campylobacteraceae</taxon>
        <taxon>Campylobacter</taxon>
    </lineage>
</organism>
<dbReference type="GO" id="GO:0004326">
    <property type="term" value="F:tetrahydrofolylpolyglutamate synthase activity"/>
    <property type="evidence" value="ECO:0007669"/>
    <property type="project" value="InterPro"/>
</dbReference>
<dbReference type="PANTHER" id="PTHR11136:SF0">
    <property type="entry name" value="DIHYDROFOLATE SYNTHETASE-RELATED"/>
    <property type="match status" value="1"/>
</dbReference>
<evidence type="ECO:0000259" key="7">
    <source>
        <dbReference type="Pfam" id="PF08245"/>
    </source>
</evidence>
<keyword evidence="9" id="KW-1185">Reference proteome</keyword>
<gene>
    <name evidence="8" type="ORF">F1B92_02425</name>
</gene>
<dbReference type="GO" id="GO:0008841">
    <property type="term" value="F:dihydrofolate synthase activity"/>
    <property type="evidence" value="ECO:0007669"/>
    <property type="project" value="TreeGrafter"/>
</dbReference>
<reference evidence="8 9" key="2">
    <citation type="submission" date="2020-03" db="EMBL/GenBank/DDBJ databases">
        <title>Campylobacter portucalensis sp. nov., a new species of Campylobacter isolated from the reproductive tract of bulls.</title>
        <authorList>
            <person name="Silva M.F."/>
            <person name="Pereira G."/>
            <person name="Carneiro C."/>
            <person name="Hemphill A."/>
            <person name="Mateus L."/>
            <person name="Lopes-Da-Costa L."/>
            <person name="Silva E."/>
        </authorList>
    </citation>
    <scope>NUCLEOTIDE SEQUENCE [LARGE SCALE GENOMIC DNA]</scope>
    <source>
        <strain evidence="8 9">FMV-PI01</strain>
    </source>
</reference>
<dbReference type="InterPro" id="IPR013221">
    <property type="entry name" value="Mur_ligase_cen"/>
</dbReference>
<evidence type="ECO:0000256" key="3">
    <source>
        <dbReference type="ARBA" id="ARBA00022723"/>
    </source>
</evidence>
<keyword evidence="5" id="KW-0067">ATP-binding</keyword>
<dbReference type="InterPro" id="IPR036565">
    <property type="entry name" value="Mur-like_cat_sf"/>
</dbReference>
<dbReference type="AlphaFoldDB" id="A0A6L5WG02"/>